<dbReference type="InterPro" id="IPR000772">
    <property type="entry name" value="Ricin_B_lectin"/>
</dbReference>
<dbReference type="InterPro" id="IPR035992">
    <property type="entry name" value="Ricin_B-like_lectins"/>
</dbReference>
<feature type="domain" description="Ricin B lectin" evidence="1">
    <location>
        <begin position="381"/>
        <end position="472"/>
    </location>
</feature>
<reference evidence="2 3" key="1">
    <citation type="submission" date="2016-02" db="EMBL/GenBank/DDBJ databases">
        <title>Genome analysis of coral dinoflagellate symbionts highlights evolutionary adaptations to a symbiotic lifestyle.</title>
        <authorList>
            <person name="Aranda M."/>
            <person name="Li Y."/>
            <person name="Liew Y.J."/>
            <person name="Baumgarten S."/>
            <person name="Simakov O."/>
            <person name="Wilson M."/>
            <person name="Piel J."/>
            <person name="Ashoor H."/>
            <person name="Bougouffa S."/>
            <person name="Bajic V.B."/>
            <person name="Ryu T."/>
            <person name="Ravasi T."/>
            <person name="Bayer T."/>
            <person name="Micklem G."/>
            <person name="Kim H."/>
            <person name="Bhak J."/>
            <person name="Lajeunesse T.C."/>
            <person name="Voolstra C.R."/>
        </authorList>
    </citation>
    <scope>NUCLEOTIDE SEQUENCE [LARGE SCALE GENOMIC DNA]</scope>
    <source>
        <strain evidence="2 3">CCMP2467</strain>
    </source>
</reference>
<proteinExistence type="predicted"/>
<dbReference type="SUPFAM" id="SSF50370">
    <property type="entry name" value="Ricin B-like lectins"/>
    <property type="match status" value="1"/>
</dbReference>
<name>A0A1Q9EDA7_SYMMI</name>
<dbReference type="Gene3D" id="2.80.10.50">
    <property type="match status" value="1"/>
</dbReference>
<accession>A0A1Q9EDA7</accession>
<evidence type="ECO:0000259" key="1">
    <source>
        <dbReference type="Pfam" id="PF00652"/>
    </source>
</evidence>
<dbReference type="PROSITE" id="PS50231">
    <property type="entry name" value="RICIN_B_LECTIN"/>
    <property type="match status" value="1"/>
</dbReference>
<keyword evidence="3" id="KW-1185">Reference proteome</keyword>
<dbReference type="Proteomes" id="UP000186817">
    <property type="component" value="Unassembled WGS sequence"/>
</dbReference>
<evidence type="ECO:0000313" key="3">
    <source>
        <dbReference type="Proteomes" id="UP000186817"/>
    </source>
</evidence>
<comment type="caution">
    <text evidence="2">The sequence shown here is derived from an EMBL/GenBank/DDBJ whole genome shotgun (WGS) entry which is preliminary data.</text>
</comment>
<dbReference type="Pfam" id="PF00652">
    <property type="entry name" value="Ricin_B_lectin"/>
    <property type="match status" value="1"/>
</dbReference>
<dbReference type="EMBL" id="LSRX01000186">
    <property type="protein sequence ID" value="OLQ05414.1"/>
    <property type="molecule type" value="Genomic_DNA"/>
</dbReference>
<dbReference type="AlphaFoldDB" id="A0A1Q9EDA7"/>
<sequence>MRPSASRWHERGVTDIDHYTGTSLQKPPALVTGLKMEGGALVGVETASARPPGCLQHISACILSLTSARLGDTMAYVGPAQADAEMQDVLRMRAAAGYVMAQDHVPVPFVLSGEGGYGELPDLGTADAAESFDTIGDELQDIWRGAVGGVPKARLPPSVWSESLGLASGSRHSATEPPNQKLKIGLKIWPKAGFLSPSQPSYFPAMLLLYIVALWFAQGATEESCEVAQLLQTWQKPGVTINGTEAEAVTSCAKKGCEGGCWFGLLKYAKDYECVYVDWFPLHKVEVFYCHDGKLLKCGSKPDATCYDFEAPNPCNPTSTSATTVTSAGSTATTTATTTLRPTSTSATTITSAGTTATTTATTTGLPSDLMIWMTNRSGTPICLTGSVMPKPVKGLVNGLPCDDRPTQLWEYTNKGEIVFHMNQLCLTAIEHKEVSEVYLTECDGSEWQSWDAKTDSWTSIRLESQSKCLLWVGRELPIIKSIWLLPCPSTEKPMWKSVPKRQHGLDDPVK</sequence>
<gene>
    <name evidence="2" type="ORF">AK812_SmicGene11415</name>
</gene>
<organism evidence="2 3">
    <name type="scientific">Symbiodinium microadriaticum</name>
    <name type="common">Dinoflagellate</name>
    <name type="synonym">Zooxanthella microadriatica</name>
    <dbReference type="NCBI Taxonomy" id="2951"/>
    <lineage>
        <taxon>Eukaryota</taxon>
        <taxon>Sar</taxon>
        <taxon>Alveolata</taxon>
        <taxon>Dinophyceae</taxon>
        <taxon>Suessiales</taxon>
        <taxon>Symbiodiniaceae</taxon>
        <taxon>Symbiodinium</taxon>
    </lineage>
</organism>
<evidence type="ECO:0000313" key="2">
    <source>
        <dbReference type="EMBL" id="OLQ05414.1"/>
    </source>
</evidence>
<protein>
    <recommendedName>
        <fullName evidence="1">Ricin B lectin domain-containing protein</fullName>
    </recommendedName>
</protein>